<protein>
    <submittedName>
        <fullName evidence="2">Uncharacterized protein</fullName>
    </submittedName>
</protein>
<comment type="caution">
    <text evidence="2">The sequence shown here is derived from an EMBL/GenBank/DDBJ whole genome shotgun (WGS) entry which is preliminary data.</text>
</comment>
<dbReference type="AlphaFoldDB" id="A0AAD7EML3"/>
<proteinExistence type="predicted"/>
<dbReference type="Proteomes" id="UP001218218">
    <property type="component" value="Unassembled WGS sequence"/>
</dbReference>
<feature type="region of interest" description="Disordered" evidence="1">
    <location>
        <begin position="74"/>
        <end position="122"/>
    </location>
</feature>
<organism evidence="2 3">
    <name type="scientific">Mycena albidolilacea</name>
    <dbReference type="NCBI Taxonomy" id="1033008"/>
    <lineage>
        <taxon>Eukaryota</taxon>
        <taxon>Fungi</taxon>
        <taxon>Dikarya</taxon>
        <taxon>Basidiomycota</taxon>
        <taxon>Agaricomycotina</taxon>
        <taxon>Agaricomycetes</taxon>
        <taxon>Agaricomycetidae</taxon>
        <taxon>Agaricales</taxon>
        <taxon>Marasmiineae</taxon>
        <taxon>Mycenaceae</taxon>
        <taxon>Mycena</taxon>
    </lineage>
</organism>
<accession>A0AAD7EML3</accession>
<evidence type="ECO:0000256" key="1">
    <source>
        <dbReference type="SAM" id="MobiDB-lite"/>
    </source>
</evidence>
<sequence>MPEDVKHRILRNRERAQVAENDSSNSNIGAANVAASVFTNPHIAAAAVDLPFEINIDTMDPTIRKSVFGALSVPYSPPSPLADRSPTPPLPTLTASTLNVAGTPEKKKKKKKKKRTSTNSVQVALEKMTLNNIEEGEYSM</sequence>
<keyword evidence="3" id="KW-1185">Reference proteome</keyword>
<feature type="compositionally biased region" description="Basic residues" evidence="1">
    <location>
        <begin position="106"/>
        <end position="116"/>
    </location>
</feature>
<name>A0AAD7EML3_9AGAR</name>
<gene>
    <name evidence="2" type="ORF">DFH08DRAFT_963453</name>
</gene>
<evidence type="ECO:0000313" key="2">
    <source>
        <dbReference type="EMBL" id="KAJ7340568.1"/>
    </source>
</evidence>
<evidence type="ECO:0000313" key="3">
    <source>
        <dbReference type="Proteomes" id="UP001218218"/>
    </source>
</evidence>
<dbReference type="EMBL" id="JARIHO010000026">
    <property type="protein sequence ID" value="KAJ7340568.1"/>
    <property type="molecule type" value="Genomic_DNA"/>
</dbReference>
<feature type="compositionally biased region" description="Pro residues" evidence="1">
    <location>
        <begin position="75"/>
        <end position="91"/>
    </location>
</feature>
<reference evidence="2" key="1">
    <citation type="submission" date="2023-03" db="EMBL/GenBank/DDBJ databases">
        <title>Massive genome expansion in bonnet fungi (Mycena s.s.) driven by repeated elements and novel gene families across ecological guilds.</title>
        <authorList>
            <consortium name="Lawrence Berkeley National Laboratory"/>
            <person name="Harder C.B."/>
            <person name="Miyauchi S."/>
            <person name="Viragh M."/>
            <person name="Kuo A."/>
            <person name="Thoen E."/>
            <person name="Andreopoulos B."/>
            <person name="Lu D."/>
            <person name="Skrede I."/>
            <person name="Drula E."/>
            <person name="Henrissat B."/>
            <person name="Morin E."/>
            <person name="Kohler A."/>
            <person name="Barry K."/>
            <person name="LaButti K."/>
            <person name="Morin E."/>
            <person name="Salamov A."/>
            <person name="Lipzen A."/>
            <person name="Mereny Z."/>
            <person name="Hegedus B."/>
            <person name="Baldrian P."/>
            <person name="Stursova M."/>
            <person name="Weitz H."/>
            <person name="Taylor A."/>
            <person name="Grigoriev I.V."/>
            <person name="Nagy L.G."/>
            <person name="Martin F."/>
            <person name="Kauserud H."/>
        </authorList>
    </citation>
    <scope>NUCLEOTIDE SEQUENCE</scope>
    <source>
        <strain evidence="2">CBHHK002</strain>
    </source>
</reference>